<comment type="caution">
    <text evidence="2">The sequence shown here is derived from an EMBL/GenBank/DDBJ whole genome shotgun (WGS) entry which is preliminary data.</text>
</comment>
<feature type="domain" description="Amidohydrolase 3" evidence="1">
    <location>
        <begin position="49"/>
        <end position="552"/>
    </location>
</feature>
<gene>
    <name evidence="2" type="ORF">NUM_06590</name>
</gene>
<evidence type="ECO:0000313" key="3">
    <source>
        <dbReference type="Proteomes" id="UP000614996"/>
    </source>
</evidence>
<reference evidence="3" key="1">
    <citation type="journal article" date="2021" name="Int. J. Syst. Evol. Microbiol.">
        <title>Actinocatenispora comari sp. nov., an endophytic actinomycete isolated from aerial parts of Comarum salesowianum.</title>
        <authorList>
            <person name="Oyunbileg N."/>
            <person name="Iizaka Y."/>
            <person name="Hamada M."/>
            <person name="Davaapurev B.O."/>
            <person name="Fukumoto A."/>
            <person name="Tsetseg B."/>
            <person name="Kato F."/>
            <person name="Tamura T."/>
            <person name="Batkhuu J."/>
            <person name="Anzai Y."/>
        </authorList>
    </citation>
    <scope>NUCLEOTIDE SEQUENCE [LARGE SCALE GENOMIC DNA]</scope>
    <source>
        <strain evidence="3">NUM-2625</strain>
    </source>
</reference>
<evidence type="ECO:0000313" key="2">
    <source>
        <dbReference type="EMBL" id="GIL25404.1"/>
    </source>
</evidence>
<dbReference type="PANTHER" id="PTHR22642:SF2">
    <property type="entry name" value="PROTEIN LONG AFTER FAR-RED 3"/>
    <property type="match status" value="1"/>
</dbReference>
<dbReference type="InterPro" id="IPR011059">
    <property type="entry name" value="Metal-dep_hydrolase_composite"/>
</dbReference>
<dbReference type="AlphaFoldDB" id="A0A8J4ELA8"/>
<accession>A0A8J4ELA8</accession>
<sequence>MTDTIFRNARVRTVDDGFSVAESFAVHGDRITAVGSEREVAAGAAAGARIIDLRGATVLPGFIDTHAHAVHRALAALAVPSLVGAGSVAEIARRIGAAAQRSAPGAWIAATSIGTPPDHFDLPEGLAERRWPTRHDLDAAAPDNPVLIPTPAYWPHPAILNSAALAALGIDRDTADADGIRFERDGTGAPTGLVHGLHFYNGRAPLFGRMMRLLPRPSAPARQAAIAAELAANVAAGITTSYEGHVNMATDDLRALHEAGALPGRVFASYEVPVGHPDPAAWLDSVADARGAGTGDDVLRVAGVTVSMEAPVQFGGALMHRPYRDAHGRLTNGTMALDVDALVELGRLAAARDVRLNVLAAGDLACARTVDALSTVDKEFSLAGRHWIVQHFPHPTPDQIDRLVAMGVAAQTYAGTDYGKGAATYVDGLGGELWRDLVPLRWWLDGGAVIAQGSDGAHAEAMWQLWQTLRRVDGRTGRSLLTPAKTVTRPEAVRTWTVNGAILLDAADRLGSLEPGRLADFMVLDADPLTCPVDEIRDITVTGTVVGGVTVHGDLG</sequence>
<protein>
    <submittedName>
        <fullName evidence="2">Amidohydrolase</fullName>
    </submittedName>
</protein>
<dbReference type="InterPro" id="IPR032466">
    <property type="entry name" value="Metal_Hydrolase"/>
</dbReference>
<dbReference type="EMBL" id="BOPO01000006">
    <property type="protein sequence ID" value="GIL25404.1"/>
    <property type="molecule type" value="Genomic_DNA"/>
</dbReference>
<dbReference type="Proteomes" id="UP000614996">
    <property type="component" value="Unassembled WGS sequence"/>
</dbReference>
<dbReference type="RefSeq" id="WP_207123026.1">
    <property type="nucleotide sequence ID" value="NZ_BOPO01000006.1"/>
</dbReference>
<dbReference type="Gene3D" id="2.30.40.10">
    <property type="entry name" value="Urease, subunit C, domain 1"/>
    <property type="match status" value="1"/>
</dbReference>
<proteinExistence type="predicted"/>
<evidence type="ECO:0000259" key="1">
    <source>
        <dbReference type="Pfam" id="PF07969"/>
    </source>
</evidence>
<dbReference type="InterPro" id="IPR013108">
    <property type="entry name" value="Amidohydro_3"/>
</dbReference>
<dbReference type="PANTHER" id="PTHR22642">
    <property type="entry name" value="IMIDAZOLONEPROPIONASE"/>
    <property type="match status" value="1"/>
</dbReference>
<dbReference type="Pfam" id="PF07969">
    <property type="entry name" value="Amidohydro_3"/>
    <property type="match status" value="1"/>
</dbReference>
<organism evidence="2 3">
    <name type="scientific">Actinocatenispora comari</name>
    <dbReference type="NCBI Taxonomy" id="2807577"/>
    <lineage>
        <taxon>Bacteria</taxon>
        <taxon>Bacillati</taxon>
        <taxon>Actinomycetota</taxon>
        <taxon>Actinomycetes</taxon>
        <taxon>Micromonosporales</taxon>
        <taxon>Micromonosporaceae</taxon>
        <taxon>Actinocatenispora</taxon>
    </lineage>
</organism>
<dbReference type="Gene3D" id="3.20.20.140">
    <property type="entry name" value="Metal-dependent hydrolases"/>
    <property type="match status" value="1"/>
</dbReference>
<dbReference type="SUPFAM" id="SSF51556">
    <property type="entry name" value="Metallo-dependent hydrolases"/>
    <property type="match status" value="1"/>
</dbReference>
<dbReference type="SUPFAM" id="SSF51338">
    <property type="entry name" value="Composite domain of metallo-dependent hydrolases"/>
    <property type="match status" value="1"/>
</dbReference>
<name>A0A8J4ELA8_9ACTN</name>
<dbReference type="Gene3D" id="3.10.310.70">
    <property type="match status" value="1"/>
</dbReference>
<dbReference type="GO" id="GO:0016810">
    <property type="term" value="F:hydrolase activity, acting on carbon-nitrogen (but not peptide) bonds"/>
    <property type="evidence" value="ECO:0007669"/>
    <property type="project" value="InterPro"/>
</dbReference>
<keyword evidence="3" id="KW-1185">Reference proteome</keyword>